<dbReference type="AlphaFoldDB" id="A0A7W9ZM64"/>
<dbReference type="EMBL" id="JACHFB010000002">
    <property type="protein sequence ID" value="MBB6212967.1"/>
    <property type="molecule type" value="Genomic_DNA"/>
</dbReference>
<reference evidence="2 4" key="2">
    <citation type="submission" date="2023-07" db="EMBL/GenBank/DDBJ databases">
        <title>Genome sequencing of multiple Borrelia sensu lato isolates.</title>
        <authorList>
            <person name="Mongodin E.F."/>
            <person name="Rudenko N."/>
            <person name="Fraser C.M."/>
            <person name="Schutzer S."/>
            <person name="Luft B."/>
            <person name="Morgan R."/>
            <person name="Chastens S."/>
            <person name="Qiu W."/>
        </authorList>
    </citation>
    <scope>NUCLEOTIDE SEQUENCE [LARGE SCALE GENOMIC DNA]</scope>
    <source>
        <strain evidence="2 4">CA446</strain>
    </source>
</reference>
<accession>A0A7W9ZM64</accession>
<evidence type="ECO:0000313" key="2">
    <source>
        <dbReference type="EMBL" id="WNY70446.1"/>
    </source>
</evidence>
<proteinExistence type="predicted"/>
<dbReference type="RefSeq" id="WP_236845721.1">
    <property type="nucleotide sequence ID" value="NZ_CP124076.1"/>
</dbReference>
<sequence length="138" mass="16354">MKKRINSLKLASKPLEQIKFFCKSFKIKHCKKSYLFQINKFIFFSKAKKSLQKYTPKNPIQTNKININIQSSSIIIPVFVTKNFLITKTLIHKTIKNLTIKFCYQNKQINIDIFKFLCFIKNIVKIISKIENKKGEFQ</sequence>
<keyword evidence="4" id="KW-1185">Reference proteome</keyword>
<protein>
    <submittedName>
        <fullName evidence="1">Uncharacterized protein</fullName>
    </submittedName>
</protein>
<gene>
    <name evidence="1" type="ORF">HNP67_000450</name>
    <name evidence="2" type="ORF">QIA39_01990</name>
</gene>
<dbReference type="Proteomes" id="UP001302829">
    <property type="component" value="Chromosome"/>
</dbReference>
<dbReference type="EMBL" id="CP132476">
    <property type="protein sequence ID" value="WNY70446.1"/>
    <property type="molecule type" value="Genomic_DNA"/>
</dbReference>
<evidence type="ECO:0000313" key="4">
    <source>
        <dbReference type="Proteomes" id="UP001302829"/>
    </source>
</evidence>
<organism evidence="1 3">
    <name type="scientific">Borreliella californiensis</name>
    <dbReference type="NCBI Taxonomy" id="373543"/>
    <lineage>
        <taxon>Bacteria</taxon>
        <taxon>Pseudomonadati</taxon>
        <taxon>Spirochaetota</taxon>
        <taxon>Spirochaetia</taxon>
        <taxon>Spirochaetales</taxon>
        <taxon>Borreliaceae</taxon>
        <taxon>Borreliella</taxon>
    </lineage>
</organism>
<evidence type="ECO:0000313" key="3">
    <source>
        <dbReference type="Proteomes" id="UP000536100"/>
    </source>
</evidence>
<reference evidence="1 3" key="1">
    <citation type="submission" date="2020-08" db="EMBL/GenBank/DDBJ databases">
        <title>Genomic Encyclopedia of Type Strains, Phase IV (KMG-IV): sequencing the most valuable type-strain genomes for metagenomic binning, comparative biology and taxonomic classification.</title>
        <authorList>
            <person name="Goeker M."/>
        </authorList>
    </citation>
    <scope>NUCLEOTIDE SEQUENCE [LARGE SCALE GENOMIC DNA]</scope>
    <source>
        <strain evidence="1 3">DSM 17989</strain>
    </source>
</reference>
<evidence type="ECO:0000313" key="1">
    <source>
        <dbReference type="EMBL" id="MBB6212967.1"/>
    </source>
</evidence>
<name>A0A7W9ZM64_9SPIR</name>
<dbReference type="Proteomes" id="UP000536100">
    <property type="component" value="Unassembled WGS sequence"/>
</dbReference>